<gene>
    <name evidence="2" type="ORF">Ccl03g_42080</name>
</gene>
<protein>
    <submittedName>
        <fullName evidence="2">Uncharacterized protein</fullName>
    </submittedName>
</protein>
<name>A0A829W829_9FIRM</name>
<keyword evidence="1" id="KW-1133">Transmembrane helix</keyword>
<evidence type="ECO:0000256" key="1">
    <source>
        <dbReference type="SAM" id="Phobius"/>
    </source>
</evidence>
<dbReference type="EMBL" id="BJLB01000001">
    <property type="protein sequence ID" value="GEA38495.1"/>
    <property type="molecule type" value="Genomic_DNA"/>
</dbReference>
<accession>A0A829W829</accession>
<dbReference type="Proteomes" id="UP000315200">
    <property type="component" value="Unassembled WGS sequence"/>
</dbReference>
<dbReference type="AlphaFoldDB" id="A0A829W829"/>
<keyword evidence="1" id="KW-0812">Transmembrane</keyword>
<proteinExistence type="predicted"/>
<organism evidence="2 3">
    <name type="scientific">Enterocloster clostridioformis</name>
    <dbReference type="NCBI Taxonomy" id="1531"/>
    <lineage>
        <taxon>Bacteria</taxon>
        <taxon>Bacillati</taxon>
        <taxon>Bacillota</taxon>
        <taxon>Clostridia</taxon>
        <taxon>Lachnospirales</taxon>
        <taxon>Lachnospiraceae</taxon>
        <taxon>Enterocloster</taxon>
    </lineage>
</organism>
<keyword evidence="1" id="KW-0472">Membrane</keyword>
<feature type="transmembrane region" description="Helical" evidence="1">
    <location>
        <begin position="6"/>
        <end position="25"/>
    </location>
</feature>
<reference evidence="2 3" key="1">
    <citation type="submission" date="2019-06" db="EMBL/GenBank/DDBJ databases">
        <title>Draft genome sequence of [Clostridium] clostridioforme NBRC 113352.</title>
        <authorList>
            <person name="Miura T."/>
            <person name="Furukawa M."/>
            <person name="Shimamura M."/>
            <person name="Ohyama Y."/>
            <person name="Yamazoe A."/>
            <person name="Kawasaki H."/>
        </authorList>
    </citation>
    <scope>NUCLEOTIDE SEQUENCE [LARGE SCALE GENOMIC DNA]</scope>
    <source>
        <strain evidence="2 3">NBRC 113352</strain>
    </source>
</reference>
<dbReference type="RefSeq" id="WP_141267866.1">
    <property type="nucleotide sequence ID" value="NZ_CAUBLB010000002.1"/>
</dbReference>
<comment type="caution">
    <text evidence="2">The sequence shown here is derived from an EMBL/GenBank/DDBJ whole genome shotgun (WGS) entry which is preliminary data.</text>
</comment>
<evidence type="ECO:0000313" key="3">
    <source>
        <dbReference type="Proteomes" id="UP000315200"/>
    </source>
</evidence>
<evidence type="ECO:0000313" key="2">
    <source>
        <dbReference type="EMBL" id="GEA38495.1"/>
    </source>
</evidence>
<sequence length="231" mass="26245">MEGLLFPIVMLTVTLVGGGIFLLVLKHQKPKHQSSEESAAIRTAQEFINVRDVKDKYLYTKDGLVLTFLRVHGVSIDLYSKSEKHSLIRQLTAELSDIQYPFKFMAVSRPVDISPLIVDMQSMLRESGEKQKELLRQEILQMSGYALSGEIVERQFYISIWEKQEDGAEKDLFKRAALLAEKFTGNGIGCDVLTEKEIVRLLNLINNPSYTHLEDTEYSASVPTLKEDIYA</sequence>